<dbReference type="InterPro" id="IPR000014">
    <property type="entry name" value="PAS"/>
</dbReference>
<dbReference type="Pfam" id="PF02954">
    <property type="entry name" value="HTH_8"/>
    <property type="match status" value="1"/>
</dbReference>
<feature type="domain" description="PAS" evidence="1">
    <location>
        <begin position="27"/>
        <end position="91"/>
    </location>
</feature>
<keyword evidence="3" id="KW-1185">Reference proteome</keyword>
<evidence type="ECO:0000313" key="2">
    <source>
        <dbReference type="EMBL" id="KHS44018.1"/>
    </source>
</evidence>
<dbReference type="InterPro" id="IPR009057">
    <property type="entry name" value="Homeodomain-like_sf"/>
</dbReference>
<dbReference type="InterPro" id="IPR002197">
    <property type="entry name" value="HTH_Fis"/>
</dbReference>
<feature type="domain" description="PAS" evidence="1">
    <location>
        <begin position="160"/>
        <end position="227"/>
    </location>
</feature>
<dbReference type="STRING" id="48936.NJ75_03420"/>
<dbReference type="Gene3D" id="1.20.5.430">
    <property type="match status" value="1"/>
</dbReference>
<dbReference type="Pfam" id="PF13188">
    <property type="entry name" value="PAS_8"/>
    <property type="match status" value="2"/>
</dbReference>
<dbReference type="Proteomes" id="UP000031338">
    <property type="component" value="Unassembled WGS sequence"/>
</dbReference>
<accession>A0A0B9A3Z2</accession>
<dbReference type="PATRIC" id="fig|48936.3.peg.3445"/>
<dbReference type="RefSeq" id="WP_039336600.1">
    <property type="nucleotide sequence ID" value="NZ_JRVC01000019.1"/>
</dbReference>
<organism evidence="2 3">
    <name type="scientific">Novosphingobium subterraneum</name>
    <dbReference type="NCBI Taxonomy" id="48936"/>
    <lineage>
        <taxon>Bacteria</taxon>
        <taxon>Pseudomonadati</taxon>
        <taxon>Pseudomonadota</taxon>
        <taxon>Alphaproteobacteria</taxon>
        <taxon>Sphingomonadales</taxon>
        <taxon>Sphingomonadaceae</taxon>
        <taxon>Novosphingobium</taxon>
    </lineage>
</organism>
<dbReference type="InterPro" id="IPR011785">
    <property type="entry name" value="Tscrpt_reg_PpsR-CrtJ"/>
</dbReference>
<dbReference type="PRINTS" id="PR01590">
    <property type="entry name" value="HTHFIS"/>
</dbReference>
<dbReference type="EMBL" id="JRVC01000019">
    <property type="protein sequence ID" value="KHS44018.1"/>
    <property type="molecule type" value="Genomic_DNA"/>
</dbReference>
<dbReference type="SMART" id="SM00091">
    <property type="entry name" value="PAS"/>
    <property type="match status" value="3"/>
</dbReference>
<dbReference type="InterPro" id="IPR013656">
    <property type="entry name" value="PAS_4"/>
</dbReference>
<proteinExistence type="predicted"/>
<evidence type="ECO:0000259" key="1">
    <source>
        <dbReference type="SMART" id="SM00091"/>
    </source>
</evidence>
<evidence type="ECO:0000313" key="3">
    <source>
        <dbReference type="Proteomes" id="UP000031338"/>
    </source>
</evidence>
<name>A0A0B9A3Z2_9SPHN</name>
<dbReference type="NCBIfam" id="TIGR02040">
    <property type="entry name" value="PpsR-CrtJ"/>
    <property type="match status" value="1"/>
</dbReference>
<sequence>MPSRNNSIEGKLPFASARTHFEVLGPDAAATLAMVAGDLALVLDEAGRIVDVTANPREFPDAQQWIGREWLDTVSVESRAKVMEMLANARKGVTQHWRQVNHITNEGEVPLRFVVVRLGESTNAIAIGRDMRDAAALQQRVLQAQQSLERDYLRLRQLEARYRMLFDQSADPVLIVDAEAFRIREANRAAHQLFQARNGTLQGAKLTALFSRPAREHLIAFLGSTLVSPGVLPIEVQPNNSADAVMLSASGFRERGGQFLLIRLSGAASAAEHASGEVMRVIEAMPDAFVLTDARMLIQAANPAFVELVSAATVDQLRGRPLADFVGRPGIDLDLIDGQLAKHDIARNVSTVVGARDGFDGEPVELSAVKTGDDQTHYGFVIRPIGRRLRDLPVTADAPRSVEQLTDLVGRMSLRDIVRESTDLIERLCIEAALEYTSNNRASAAEILGLSRQSLYSKLHRYGLGNLVDSLDE</sequence>
<dbReference type="AlphaFoldDB" id="A0A0B9A3Z2"/>
<dbReference type="Gene3D" id="1.10.10.60">
    <property type="entry name" value="Homeodomain-like"/>
    <property type="match status" value="1"/>
</dbReference>
<comment type="caution">
    <text evidence="2">The sequence shown here is derived from an EMBL/GenBank/DDBJ whole genome shotgun (WGS) entry which is preliminary data.</text>
</comment>
<protein>
    <submittedName>
        <fullName evidence="2">PAS fold protein</fullName>
    </submittedName>
</protein>
<dbReference type="SUPFAM" id="SSF46689">
    <property type="entry name" value="Homeodomain-like"/>
    <property type="match status" value="1"/>
</dbReference>
<dbReference type="Gene3D" id="3.30.450.20">
    <property type="entry name" value="PAS domain"/>
    <property type="match status" value="3"/>
</dbReference>
<dbReference type="SUPFAM" id="SSF55785">
    <property type="entry name" value="PYP-like sensor domain (PAS domain)"/>
    <property type="match status" value="2"/>
</dbReference>
<reference evidence="2 3" key="1">
    <citation type="submission" date="2014-10" db="EMBL/GenBank/DDBJ databases">
        <title>Draft genome sequence of Novosphingobium subterraneum DSM 12447.</title>
        <authorList>
            <person name="Gan H.M."/>
            <person name="Gan H.Y."/>
            <person name="Savka M.A."/>
        </authorList>
    </citation>
    <scope>NUCLEOTIDE SEQUENCE [LARGE SCALE GENOMIC DNA]</scope>
    <source>
        <strain evidence="2 3">DSM 12447</strain>
    </source>
</reference>
<dbReference type="InterPro" id="IPR035965">
    <property type="entry name" value="PAS-like_dom_sf"/>
</dbReference>
<dbReference type="Pfam" id="PF08448">
    <property type="entry name" value="PAS_4"/>
    <property type="match status" value="1"/>
</dbReference>
<feature type="domain" description="PAS" evidence="1">
    <location>
        <begin position="276"/>
        <end position="343"/>
    </location>
</feature>
<dbReference type="GO" id="GO:0043565">
    <property type="term" value="F:sequence-specific DNA binding"/>
    <property type="evidence" value="ECO:0007669"/>
    <property type="project" value="InterPro"/>
</dbReference>
<gene>
    <name evidence="2" type="ORF">NJ75_03420</name>
</gene>